<keyword evidence="2" id="KW-1185">Reference proteome</keyword>
<dbReference type="Proteomes" id="UP000799438">
    <property type="component" value="Unassembled WGS sequence"/>
</dbReference>
<reference evidence="1" key="1">
    <citation type="journal article" date="2020" name="Stud. Mycol.">
        <title>101 Dothideomycetes genomes: a test case for predicting lifestyles and emergence of pathogens.</title>
        <authorList>
            <person name="Haridas S."/>
            <person name="Albert R."/>
            <person name="Binder M."/>
            <person name="Bloem J."/>
            <person name="Labutti K."/>
            <person name="Salamov A."/>
            <person name="Andreopoulos B."/>
            <person name="Baker S."/>
            <person name="Barry K."/>
            <person name="Bills G."/>
            <person name="Bluhm B."/>
            <person name="Cannon C."/>
            <person name="Castanera R."/>
            <person name="Culley D."/>
            <person name="Daum C."/>
            <person name="Ezra D."/>
            <person name="Gonzalez J."/>
            <person name="Henrissat B."/>
            <person name="Kuo A."/>
            <person name="Liang C."/>
            <person name="Lipzen A."/>
            <person name="Lutzoni F."/>
            <person name="Magnuson J."/>
            <person name="Mondo S."/>
            <person name="Nolan M."/>
            <person name="Ohm R."/>
            <person name="Pangilinan J."/>
            <person name="Park H.-J."/>
            <person name="Ramirez L."/>
            <person name="Alfaro M."/>
            <person name="Sun H."/>
            <person name="Tritt A."/>
            <person name="Yoshinaga Y."/>
            <person name="Zwiers L.-H."/>
            <person name="Turgeon B."/>
            <person name="Goodwin S."/>
            <person name="Spatafora J."/>
            <person name="Crous P."/>
            <person name="Grigoriev I."/>
        </authorList>
    </citation>
    <scope>NUCLEOTIDE SEQUENCE</scope>
    <source>
        <strain evidence="1">CBS 121167</strain>
    </source>
</reference>
<accession>A0A6A6B5I9</accession>
<proteinExistence type="predicted"/>
<dbReference type="GeneID" id="54303324"/>
<gene>
    <name evidence="1" type="ORF">K452DRAFT_353274</name>
</gene>
<protein>
    <recommendedName>
        <fullName evidence="3">NACHT-NTPase and P-loop NTPases N-terminal domain-containing protein</fullName>
    </recommendedName>
</protein>
<dbReference type="RefSeq" id="XP_033393744.1">
    <property type="nucleotide sequence ID" value="XM_033545818.1"/>
</dbReference>
<dbReference type="AlphaFoldDB" id="A0A6A6B5I9"/>
<organism evidence="1 2">
    <name type="scientific">Aplosporella prunicola CBS 121167</name>
    <dbReference type="NCBI Taxonomy" id="1176127"/>
    <lineage>
        <taxon>Eukaryota</taxon>
        <taxon>Fungi</taxon>
        <taxon>Dikarya</taxon>
        <taxon>Ascomycota</taxon>
        <taxon>Pezizomycotina</taxon>
        <taxon>Dothideomycetes</taxon>
        <taxon>Dothideomycetes incertae sedis</taxon>
        <taxon>Botryosphaeriales</taxon>
        <taxon>Aplosporellaceae</taxon>
        <taxon>Aplosporella</taxon>
    </lineage>
</organism>
<evidence type="ECO:0008006" key="3">
    <source>
        <dbReference type="Google" id="ProtNLM"/>
    </source>
</evidence>
<dbReference type="OrthoDB" id="3558752at2759"/>
<name>A0A6A6B5I9_9PEZI</name>
<sequence>MEALAAIGLAGNIAQFLDFGFRILSQSRELYRSGSGSLQENIDLENVTTDLERLVEGLAVKPSQQCASQDDIRLSKLAASCQSTSNDLVMLLGDLKMGENPPRKRWYSFRYAIRTWRKKSRLQELQQRLEMFRNQVNVHLLSDIKTAVNSIEDLSLSSLNYVKILLQGMQQPNTVTDLNYSQKIMESLHIIEKFLEMREQDVVKSKNKTVLGSLRFESFHLRDSQVKEAHK</sequence>
<dbReference type="EMBL" id="ML995498">
    <property type="protein sequence ID" value="KAF2138031.1"/>
    <property type="molecule type" value="Genomic_DNA"/>
</dbReference>
<evidence type="ECO:0000313" key="2">
    <source>
        <dbReference type="Proteomes" id="UP000799438"/>
    </source>
</evidence>
<evidence type="ECO:0000313" key="1">
    <source>
        <dbReference type="EMBL" id="KAF2138031.1"/>
    </source>
</evidence>